<protein>
    <recommendedName>
        <fullName evidence="3">F-box domain-containing protein</fullName>
    </recommendedName>
</protein>
<organism evidence="1 2">
    <name type="scientific">Ascobolus immersus RN42</name>
    <dbReference type="NCBI Taxonomy" id="1160509"/>
    <lineage>
        <taxon>Eukaryota</taxon>
        <taxon>Fungi</taxon>
        <taxon>Dikarya</taxon>
        <taxon>Ascomycota</taxon>
        <taxon>Pezizomycotina</taxon>
        <taxon>Pezizomycetes</taxon>
        <taxon>Pezizales</taxon>
        <taxon>Ascobolaceae</taxon>
        <taxon>Ascobolus</taxon>
    </lineage>
</organism>
<proteinExistence type="predicted"/>
<accession>A0A3N4I4L6</accession>
<evidence type="ECO:0000313" key="2">
    <source>
        <dbReference type="Proteomes" id="UP000275078"/>
    </source>
</evidence>
<sequence length="309" mass="34984">MTNFNSLPCELLMEIFLCISDNQDAINFCNTTPATRTICTTKRFMRHQLSASELSLFNSLLPHWTGHDASGAGALLTHFRRFGDIPTSILFEKAAQETASVAQRRRLLDAYKGLCQKTVYGQLESHSQLIQNLRAMQHALATMEFFGDGYNSENDSFTEVTMGNNSAIHHEECRADVLRVLNDFQQIIEQLQCQRYAGSGLIGCGILYATKVVNNDLRYWCFKRIEAGTGEHFDVGKWYNVHIRTSFVRTTQLLHLCKRINDHWPSPWAEPSLKEDLMATEVFPVFDTEGPSLDEVSAEKLAIYISDSA</sequence>
<name>A0A3N4I4L6_ASCIM</name>
<dbReference type="AlphaFoldDB" id="A0A3N4I4L6"/>
<evidence type="ECO:0000313" key="1">
    <source>
        <dbReference type="EMBL" id="RPA80336.1"/>
    </source>
</evidence>
<dbReference type="Proteomes" id="UP000275078">
    <property type="component" value="Unassembled WGS sequence"/>
</dbReference>
<keyword evidence="2" id="KW-1185">Reference proteome</keyword>
<dbReference type="EMBL" id="ML119689">
    <property type="protein sequence ID" value="RPA80336.1"/>
    <property type="molecule type" value="Genomic_DNA"/>
</dbReference>
<evidence type="ECO:0008006" key="3">
    <source>
        <dbReference type="Google" id="ProtNLM"/>
    </source>
</evidence>
<reference evidence="1 2" key="1">
    <citation type="journal article" date="2018" name="Nat. Ecol. Evol.">
        <title>Pezizomycetes genomes reveal the molecular basis of ectomycorrhizal truffle lifestyle.</title>
        <authorList>
            <person name="Murat C."/>
            <person name="Payen T."/>
            <person name="Noel B."/>
            <person name="Kuo A."/>
            <person name="Morin E."/>
            <person name="Chen J."/>
            <person name="Kohler A."/>
            <person name="Krizsan K."/>
            <person name="Balestrini R."/>
            <person name="Da Silva C."/>
            <person name="Montanini B."/>
            <person name="Hainaut M."/>
            <person name="Levati E."/>
            <person name="Barry K.W."/>
            <person name="Belfiori B."/>
            <person name="Cichocki N."/>
            <person name="Clum A."/>
            <person name="Dockter R.B."/>
            <person name="Fauchery L."/>
            <person name="Guy J."/>
            <person name="Iotti M."/>
            <person name="Le Tacon F."/>
            <person name="Lindquist E.A."/>
            <person name="Lipzen A."/>
            <person name="Malagnac F."/>
            <person name="Mello A."/>
            <person name="Molinier V."/>
            <person name="Miyauchi S."/>
            <person name="Poulain J."/>
            <person name="Riccioni C."/>
            <person name="Rubini A."/>
            <person name="Sitrit Y."/>
            <person name="Splivallo R."/>
            <person name="Traeger S."/>
            <person name="Wang M."/>
            <person name="Zifcakova L."/>
            <person name="Wipf D."/>
            <person name="Zambonelli A."/>
            <person name="Paolocci F."/>
            <person name="Nowrousian M."/>
            <person name="Ottonello S."/>
            <person name="Baldrian P."/>
            <person name="Spatafora J.W."/>
            <person name="Henrissat B."/>
            <person name="Nagy L.G."/>
            <person name="Aury J.M."/>
            <person name="Wincker P."/>
            <person name="Grigoriev I.V."/>
            <person name="Bonfante P."/>
            <person name="Martin F.M."/>
        </authorList>
    </citation>
    <scope>NUCLEOTIDE SEQUENCE [LARGE SCALE GENOMIC DNA]</scope>
    <source>
        <strain evidence="1 2">RN42</strain>
    </source>
</reference>
<gene>
    <name evidence="1" type="ORF">BJ508DRAFT_307539</name>
</gene>